<dbReference type="GO" id="GO:0006935">
    <property type="term" value="P:chemotaxis"/>
    <property type="evidence" value="ECO:0007669"/>
    <property type="project" value="InterPro"/>
</dbReference>
<comment type="caution">
    <text evidence="15">The sequence shown here is derived from an EMBL/GenBank/DDBJ whole genome shotgun (WGS) entry which is preliminary data.</text>
</comment>
<keyword evidence="3" id="KW-0488">Methylation</keyword>
<feature type="coiled-coil region" evidence="10">
    <location>
        <begin position="536"/>
        <end position="578"/>
    </location>
</feature>
<comment type="subcellular location">
    <subcellularLocation>
        <location evidence="1">Cell membrane</location>
        <topology evidence="1">Multi-pass membrane protein</topology>
    </subcellularLocation>
</comment>
<reference evidence="16" key="2">
    <citation type="submission" date="2015-06" db="EMBL/GenBank/DDBJ databases">
        <authorList>
            <person name="Radhakrishnan Rajesh"/>
            <person name="Underwood Anthony"/>
            <person name="Al-Shahib Ali"/>
        </authorList>
    </citation>
    <scope>NUCLEOTIDE SEQUENCE [LARGE SCALE GENOMIC DNA]</scope>
    <source>
        <strain evidence="16">P19_London_7_VIM_2_05_10</strain>
    </source>
</reference>
<keyword evidence="6 11" id="KW-0472">Membrane</keyword>
<evidence type="ECO:0000256" key="11">
    <source>
        <dbReference type="SAM" id="Phobius"/>
    </source>
</evidence>
<evidence type="ECO:0000313" key="17">
    <source>
        <dbReference type="Proteomes" id="UP000194857"/>
    </source>
</evidence>
<dbReference type="FunFam" id="1.10.287.950:FF:000001">
    <property type="entry name" value="Methyl-accepting chemotaxis sensory transducer"/>
    <property type="match status" value="1"/>
</dbReference>
<dbReference type="GO" id="GO:0004888">
    <property type="term" value="F:transmembrane signaling receptor activity"/>
    <property type="evidence" value="ECO:0007669"/>
    <property type="project" value="InterPro"/>
</dbReference>
<gene>
    <name evidence="14" type="primary">ctpL</name>
    <name evidence="15" type="ORF">CAZ10_02285</name>
    <name evidence="14" type="ORF">PAERUG_P19_London_7_VIM_2_05_10_02756</name>
</gene>
<keyword evidence="5 11" id="KW-1133">Transmembrane helix</keyword>
<accession>A0A1S1BW65</accession>
<evidence type="ECO:0000256" key="1">
    <source>
        <dbReference type="ARBA" id="ARBA00004651"/>
    </source>
</evidence>
<keyword evidence="4 11" id="KW-0812">Transmembrane</keyword>
<evidence type="ECO:0000256" key="8">
    <source>
        <dbReference type="ARBA" id="ARBA00029447"/>
    </source>
</evidence>
<evidence type="ECO:0000313" key="15">
    <source>
        <dbReference type="EMBL" id="OTI66135.1"/>
    </source>
</evidence>
<feature type="transmembrane region" description="Helical" evidence="11">
    <location>
        <begin position="6"/>
        <end position="27"/>
    </location>
</feature>
<dbReference type="AlphaFoldDB" id="A0A0D6IQH1"/>
<dbReference type="PROSITE" id="PS50885">
    <property type="entry name" value="HAMP"/>
    <property type="match status" value="1"/>
</dbReference>
<reference evidence="15 17" key="3">
    <citation type="submission" date="2017-05" db="EMBL/GenBank/DDBJ databases">
        <authorList>
            <person name="Song R."/>
            <person name="Chenine A.L."/>
            <person name="Ruprecht R.M."/>
        </authorList>
    </citation>
    <scope>NUCLEOTIDE SEQUENCE [LARGE SCALE GENOMIC DNA]</scope>
    <source>
        <strain evidence="15 17">S567_C10_BS</strain>
    </source>
</reference>
<evidence type="ECO:0000256" key="3">
    <source>
        <dbReference type="ARBA" id="ARBA00022481"/>
    </source>
</evidence>
<evidence type="ECO:0000256" key="10">
    <source>
        <dbReference type="SAM" id="Coils"/>
    </source>
</evidence>
<dbReference type="InterPro" id="IPR004090">
    <property type="entry name" value="Chemotax_Me-accpt_rcpt"/>
</dbReference>
<dbReference type="PANTHER" id="PTHR32089:SF119">
    <property type="entry name" value="METHYL-ACCEPTING CHEMOTAXIS PROTEIN CTPL"/>
    <property type="match status" value="1"/>
</dbReference>
<sequence length="657" mass="70783">MRLKQLTNLNTLLLLTVCLALGITLWWSQRAMERPFQLLDQYLELSQRFDEQVARNIRQYLGSGDAVRQQAALQALESLAEALPELPPDLARTLAPSLAELREFSAGDLLAAGKLAGDPQGLLLQAERDLTGNLEQWSAYLDAAAGQPQAGAYRTPLLLASLHLTRLSLARAKLVESANPALAGDVERELANLREQAGRIEALPLLGVLDEQRSASDDFAAMMGLAGDAEAGAGNAEDRGVALRRELASLLQRYPDELRRTRDLIERRQQLSADTGARLDAVRQALATLEPQVRGERQRLQGQVRLIQGGMIALILLIALAIDSLQRRLARVLGQLVPALSAWADGDFSRPISLRTRTEDLRNLEDSLNRLRSFLAELVGAIHRRAEQVAGSSQTLAEVSSGLHAGVERQAGDTGQIRDALGDMEAAIQQVAGDASQTADASRSAGQAVEHGQRVIGESLGGLRELVDEVQGNAQSIERLAEESATIGSVLTVIRSIAEQTNLLALNAAIEAARAGDQGRGFAVVAEEVRSLAQRTAGATEEIQQLIGRLQQAARQSVEAMRSQVEHAERTAEQAGAAEGALDEVVAAIHTIGVMAERIAEGSTQQSQAVGEIRSHSERIHALGGENLRLIGHSREQGEQLRQLGGDLRTTVQAFRL</sequence>
<evidence type="ECO:0000313" key="14">
    <source>
        <dbReference type="EMBL" id="CRO88463.1"/>
    </source>
</evidence>
<evidence type="ECO:0000313" key="16">
    <source>
        <dbReference type="Proteomes" id="UP000045039"/>
    </source>
</evidence>
<proteinExistence type="inferred from homology"/>
<name>A0A0D6IQH1_PSEAI</name>
<accession>A0A0D6IQH1</accession>
<feature type="domain" description="HAMP" evidence="13">
    <location>
        <begin position="327"/>
        <end position="380"/>
    </location>
</feature>
<dbReference type="GO" id="GO:0005886">
    <property type="term" value="C:plasma membrane"/>
    <property type="evidence" value="ECO:0007669"/>
    <property type="project" value="UniProtKB-SubCell"/>
</dbReference>
<evidence type="ECO:0000256" key="5">
    <source>
        <dbReference type="ARBA" id="ARBA00022989"/>
    </source>
</evidence>
<comment type="similarity">
    <text evidence="8">Belongs to the methyl-accepting chemotaxis (MCP) protein family.</text>
</comment>
<keyword evidence="2" id="KW-1003">Cell membrane</keyword>
<dbReference type="SMR" id="A0A0D6IQH1"/>
<dbReference type="InterPro" id="IPR004089">
    <property type="entry name" value="MCPsignal_dom"/>
</dbReference>
<dbReference type="EMBL" id="CVVU01000198">
    <property type="protein sequence ID" value="CRO88463.1"/>
    <property type="molecule type" value="Genomic_DNA"/>
</dbReference>
<dbReference type="SUPFAM" id="SSF58104">
    <property type="entry name" value="Methyl-accepting chemotaxis protein (MCP) signaling domain"/>
    <property type="match status" value="1"/>
</dbReference>
<dbReference type="PANTHER" id="PTHR32089">
    <property type="entry name" value="METHYL-ACCEPTING CHEMOTAXIS PROTEIN MCPB"/>
    <property type="match status" value="1"/>
</dbReference>
<dbReference type="Proteomes" id="UP000045039">
    <property type="component" value="Unassembled WGS sequence"/>
</dbReference>
<evidence type="ECO:0000256" key="7">
    <source>
        <dbReference type="ARBA" id="ARBA00023224"/>
    </source>
</evidence>
<evidence type="ECO:0000256" key="2">
    <source>
        <dbReference type="ARBA" id="ARBA00022475"/>
    </source>
</evidence>
<keyword evidence="10" id="KW-0175">Coiled coil</keyword>
<keyword evidence="7 9" id="KW-0807">Transducer</keyword>
<dbReference type="Proteomes" id="UP000194857">
    <property type="component" value="Unassembled WGS sequence"/>
</dbReference>
<dbReference type="EMBL" id="NFFZ01000001">
    <property type="protein sequence ID" value="OTI66135.1"/>
    <property type="molecule type" value="Genomic_DNA"/>
</dbReference>
<dbReference type="SMART" id="SM00283">
    <property type="entry name" value="MA"/>
    <property type="match status" value="1"/>
</dbReference>
<dbReference type="CDD" id="cd11386">
    <property type="entry name" value="MCP_signal"/>
    <property type="match status" value="1"/>
</dbReference>
<dbReference type="PROSITE" id="PS50111">
    <property type="entry name" value="CHEMOTAXIS_TRANSDUC_2"/>
    <property type="match status" value="1"/>
</dbReference>
<feature type="domain" description="Methyl-accepting transducer" evidence="12">
    <location>
        <begin position="385"/>
        <end position="621"/>
    </location>
</feature>
<evidence type="ECO:0000259" key="12">
    <source>
        <dbReference type="PROSITE" id="PS50111"/>
    </source>
</evidence>
<dbReference type="InterPro" id="IPR003660">
    <property type="entry name" value="HAMP_dom"/>
</dbReference>
<protein>
    <submittedName>
        <fullName evidence="15">Methyl-accepting chemotaxis protein CtpL</fullName>
    </submittedName>
</protein>
<dbReference type="PRINTS" id="PR00260">
    <property type="entry name" value="CHEMTRNSDUCR"/>
</dbReference>
<dbReference type="Gene3D" id="1.10.287.950">
    <property type="entry name" value="Methyl-accepting chemotaxis protein"/>
    <property type="match status" value="1"/>
</dbReference>
<dbReference type="GO" id="GO:0007165">
    <property type="term" value="P:signal transduction"/>
    <property type="evidence" value="ECO:0007669"/>
    <property type="project" value="UniProtKB-KW"/>
</dbReference>
<evidence type="ECO:0000259" key="13">
    <source>
        <dbReference type="PROSITE" id="PS50885"/>
    </source>
</evidence>
<dbReference type="RefSeq" id="WP_003112328.1">
    <property type="nucleotide sequence ID" value="NZ_BAABSN010000003.1"/>
</dbReference>
<dbReference type="Pfam" id="PF00015">
    <property type="entry name" value="MCPsignal"/>
    <property type="match status" value="1"/>
</dbReference>
<evidence type="ECO:0000256" key="6">
    <source>
        <dbReference type="ARBA" id="ARBA00023136"/>
    </source>
</evidence>
<evidence type="ECO:0000256" key="9">
    <source>
        <dbReference type="PROSITE-ProRule" id="PRU00284"/>
    </source>
</evidence>
<reference evidence="14" key="1">
    <citation type="submission" date="2015-06" db="EMBL/GenBank/DDBJ databases">
        <authorList>
            <person name="Radhakrishnan R."/>
            <person name="Underwood A."/>
            <person name="Al-Shahib A."/>
        </authorList>
    </citation>
    <scope>NUCLEOTIDE SEQUENCE</scope>
    <source>
        <strain evidence="14">P19_London_7_VIM_2_05_10</strain>
    </source>
</reference>
<evidence type="ECO:0000256" key="4">
    <source>
        <dbReference type="ARBA" id="ARBA00022692"/>
    </source>
</evidence>
<organism evidence="15 17">
    <name type="scientific">Pseudomonas aeruginosa</name>
    <dbReference type="NCBI Taxonomy" id="287"/>
    <lineage>
        <taxon>Bacteria</taxon>
        <taxon>Pseudomonadati</taxon>
        <taxon>Pseudomonadota</taxon>
        <taxon>Gammaproteobacteria</taxon>
        <taxon>Pseudomonadales</taxon>
        <taxon>Pseudomonadaceae</taxon>
        <taxon>Pseudomonas</taxon>
    </lineage>
</organism>